<proteinExistence type="predicted"/>
<accession>A0AAJ6AF40</accession>
<dbReference type="Proteomes" id="UP001224674">
    <property type="component" value="Chromosome"/>
</dbReference>
<dbReference type="RefSeq" id="WP_279674350.1">
    <property type="nucleotide sequence ID" value="NZ_CP122566.1"/>
</dbReference>
<feature type="region of interest" description="Disordered" evidence="1">
    <location>
        <begin position="1"/>
        <end position="31"/>
    </location>
</feature>
<reference evidence="2 3" key="1">
    <citation type="submission" date="2023-03" db="EMBL/GenBank/DDBJ databases">
        <title>Complete genome sequences of several Auritidibacter ignavus strains isolated from ear infections.</title>
        <authorList>
            <person name="Baehr T."/>
            <person name="Baumhoegger A.M."/>
        </authorList>
    </citation>
    <scope>NUCLEOTIDE SEQUENCE [LARGE SCALE GENOMIC DNA]</scope>
    <source>
        <strain evidence="2 3">BABAE-6</strain>
    </source>
</reference>
<name>A0AAJ6AF40_9MICC</name>
<organism evidence="2 3">
    <name type="scientific">Auritidibacter ignavus</name>
    <dbReference type="NCBI Taxonomy" id="678932"/>
    <lineage>
        <taxon>Bacteria</taxon>
        <taxon>Bacillati</taxon>
        <taxon>Actinomycetota</taxon>
        <taxon>Actinomycetes</taxon>
        <taxon>Micrococcales</taxon>
        <taxon>Micrococcaceae</taxon>
        <taxon>Auritidibacter</taxon>
    </lineage>
</organism>
<protein>
    <submittedName>
        <fullName evidence="2">Uncharacterized protein</fullName>
    </submittedName>
</protein>
<evidence type="ECO:0000313" key="3">
    <source>
        <dbReference type="Proteomes" id="UP001224674"/>
    </source>
</evidence>
<gene>
    <name evidence="2" type="ORF">QDX21_07115</name>
</gene>
<evidence type="ECO:0000313" key="2">
    <source>
        <dbReference type="EMBL" id="WGH92105.1"/>
    </source>
</evidence>
<keyword evidence="3" id="KW-1185">Reference proteome</keyword>
<evidence type="ECO:0000256" key="1">
    <source>
        <dbReference type="SAM" id="MobiDB-lite"/>
    </source>
</evidence>
<dbReference type="AlphaFoldDB" id="A0AAJ6AF40"/>
<dbReference type="EMBL" id="CP122566">
    <property type="protein sequence ID" value="WGH92105.1"/>
    <property type="molecule type" value="Genomic_DNA"/>
</dbReference>
<sequence length="118" mass="13620">MKLKPSKSFKQPGDFQQKGFKKRNPVENPLDSVEYTGDLEKDSASELTAIQKGFRERKEREKDRFVEATDSEFWFAVCFKNRGHKEKFLKAIDALPIGDKYLDGYKLAKLLGVDLEVD</sequence>